<dbReference type="Pfam" id="PF01205">
    <property type="entry name" value="Impact_N"/>
    <property type="match status" value="1"/>
</dbReference>
<sequence>MLFDDSYRTLEAPAEGFFKDRGSKFYAFAYPIRFEEDTKPLLGTLREQHPKAVHHCYAYRLGLDRNHYRANDDGEPSGTAGRPILNTLYSRDLTNVLVVVVRYFGGTLLGVPGLINAYKTATELALDEAVILTKYVCDEYEISFPYEATSDVNQILKNYELEVTEQAFEMECTFKVLIRKTLLNRVVPTFEEIEGVRLMYRKTV</sequence>
<dbReference type="Proteomes" id="UP000479293">
    <property type="component" value="Unassembled WGS sequence"/>
</dbReference>
<dbReference type="InterPro" id="IPR023582">
    <property type="entry name" value="Impact"/>
</dbReference>
<organism evidence="3 4">
    <name type="scientific">Salmonirosea aquatica</name>
    <dbReference type="NCBI Taxonomy" id="2654236"/>
    <lineage>
        <taxon>Bacteria</taxon>
        <taxon>Pseudomonadati</taxon>
        <taxon>Bacteroidota</taxon>
        <taxon>Cytophagia</taxon>
        <taxon>Cytophagales</taxon>
        <taxon>Spirosomataceae</taxon>
        <taxon>Salmonirosea</taxon>
    </lineage>
</organism>
<dbReference type="EMBL" id="WHLY01000002">
    <property type="protein sequence ID" value="MPR33390.1"/>
    <property type="molecule type" value="Genomic_DNA"/>
</dbReference>
<evidence type="ECO:0000313" key="4">
    <source>
        <dbReference type="Proteomes" id="UP000479293"/>
    </source>
</evidence>
<reference evidence="3 4" key="1">
    <citation type="submission" date="2019-10" db="EMBL/GenBank/DDBJ databases">
        <title>Draft Genome Sequence of Cytophagaceae sp. SJW1-29.</title>
        <authorList>
            <person name="Choi A."/>
        </authorList>
    </citation>
    <scope>NUCLEOTIDE SEQUENCE [LARGE SCALE GENOMIC DNA]</scope>
    <source>
        <strain evidence="3 4">SJW1-29</strain>
    </source>
</reference>
<accession>A0A7C9FC89</accession>
<comment type="similarity">
    <text evidence="1">Belongs to the IMPACT family.</text>
</comment>
<dbReference type="RefSeq" id="WP_152758600.1">
    <property type="nucleotide sequence ID" value="NZ_WHLY01000002.1"/>
</dbReference>
<dbReference type="GO" id="GO:0006446">
    <property type="term" value="P:regulation of translational initiation"/>
    <property type="evidence" value="ECO:0007669"/>
    <property type="project" value="TreeGrafter"/>
</dbReference>
<dbReference type="SUPFAM" id="SSF54211">
    <property type="entry name" value="Ribosomal protein S5 domain 2-like"/>
    <property type="match status" value="1"/>
</dbReference>
<dbReference type="PROSITE" id="PS00910">
    <property type="entry name" value="UPF0029"/>
    <property type="match status" value="1"/>
</dbReference>
<keyword evidence="4" id="KW-1185">Reference proteome</keyword>
<dbReference type="InterPro" id="IPR020568">
    <property type="entry name" value="Ribosomal_Su5_D2-typ_SF"/>
</dbReference>
<dbReference type="GO" id="GO:0005737">
    <property type="term" value="C:cytoplasm"/>
    <property type="evidence" value="ECO:0007669"/>
    <property type="project" value="TreeGrafter"/>
</dbReference>
<name>A0A7C9FC89_9BACT</name>
<protein>
    <submittedName>
        <fullName evidence="3">YigZ family protein</fullName>
    </submittedName>
</protein>
<evidence type="ECO:0000259" key="2">
    <source>
        <dbReference type="Pfam" id="PF01205"/>
    </source>
</evidence>
<comment type="caution">
    <text evidence="3">The sequence shown here is derived from an EMBL/GenBank/DDBJ whole genome shotgun (WGS) entry which is preliminary data.</text>
</comment>
<evidence type="ECO:0000313" key="3">
    <source>
        <dbReference type="EMBL" id="MPR33390.1"/>
    </source>
</evidence>
<dbReference type="Gene3D" id="3.30.230.30">
    <property type="entry name" value="Impact, N-terminal domain"/>
    <property type="match status" value="1"/>
</dbReference>
<evidence type="ECO:0000256" key="1">
    <source>
        <dbReference type="ARBA" id="ARBA00007665"/>
    </source>
</evidence>
<dbReference type="AlphaFoldDB" id="A0A7C9FC89"/>
<dbReference type="PANTHER" id="PTHR16301:SF20">
    <property type="entry name" value="IMPACT FAMILY MEMBER YIGZ"/>
    <property type="match status" value="1"/>
</dbReference>
<feature type="domain" description="Impact N-terminal" evidence="2">
    <location>
        <begin position="21"/>
        <end position="126"/>
    </location>
</feature>
<dbReference type="InterPro" id="IPR020569">
    <property type="entry name" value="UPF0029_Impact_CS"/>
</dbReference>
<dbReference type="InterPro" id="IPR001498">
    <property type="entry name" value="Impact_N"/>
</dbReference>
<dbReference type="InterPro" id="IPR036956">
    <property type="entry name" value="Impact_N_sf"/>
</dbReference>
<dbReference type="PANTHER" id="PTHR16301">
    <property type="entry name" value="IMPACT-RELATED"/>
    <property type="match status" value="1"/>
</dbReference>
<proteinExistence type="inferred from homology"/>
<gene>
    <name evidence="3" type="ORF">GBK04_08455</name>
</gene>